<feature type="transmembrane region" description="Helical" evidence="5">
    <location>
        <begin position="406"/>
        <end position="427"/>
    </location>
</feature>
<protein>
    <submittedName>
        <fullName evidence="7">Sodium:calcium antiporter</fullName>
    </submittedName>
</protein>
<feature type="domain" description="Sodium/calcium exchanger membrane region" evidence="6">
    <location>
        <begin position="315"/>
        <end position="452"/>
    </location>
</feature>
<feature type="transmembrane region" description="Helical" evidence="5">
    <location>
        <begin position="310"/>
        <end position="331"/>
    </location>
</feature>
<sequence length="458" mass="46781">MLPGGPADDDALRAFQHGGADSRDLLRGLAGGVDDLGDALAGGTAEVEGGDVQVADLALAQASGRLSGRDGAAGDGVEGLFELVQCVPAFVVSVVTRCQGVDSTSSLHGDTNLGGKAQVTVLELVIALVAILGAAVLFTNAIEIVGERLNLGQGAVGSVLAAVGTALPETMIPVVALIGAALAGEGRGGSAGEIGIGAILGAPFLLATLAMFVVGAAALGFRGRRRNGDEVIVDRTVARRDIGFFLPFFAIAAAAGIVQLPIFVKVIIAIVLLIAYGVHVLQTIRAGGESLSDTPDKLTLWPGGSPAPNWAVYGQVFGSLAVMAYGAHLFVGGVEHLSESAGIPASLIALVLAPLATELPEKFNSVIWLRDDKDTLAFGNITGAMVFQSTVPVSLGLLFTPWELDFLTAFSAILALASGTVLFTLLLRKTRLTSTVMMGAGSLYAVFVAVAIYQVVTR</sequence>
<feature type="transmembrane region" description="Helical" evidence="5">
    <location>
        <begin position="436"/>
        <end position="456"/>
    </location>
</feature>
<feature type="transmembrane region" description="Helical" evidence="5">
    <location>
        <begin position="121"/>
        <end position="142"/>
    </location>
</feature>
<dbReference type="GO" id="GO:0005262">
    <property type="term" value="F:calcium channel activity"/>
    <property type="evidence" value="ECO:0007669"/>
    <property type="project" value="TreeGrafter"/>
</dbReference>
<organism evidence="7 8">
    <name type="scientific">Rubrobacter marinus</name>
    <dbReference type="NCBI Taxonomy" id="2653852"/>
    <lineage>
        <taxon>Bacteria</taxon>
        <taxon>Bacillati</taxon>
        <taxon>Actinomycetota</taxon>
        <taxon>Rubrobacteria</taxon>
        <taxon>Rubrobacterales</taxon>
        <taxon>Rubrobacteraceae</taxon>
        <taxon>Rubrobacter</taxon>
    </lineage>
</organism>
<name>A0A6G8PT94_9ACTN</name>
<feature type="domain" description="Sodium/calcium exchanger membrane region" evidence="6">
    <location>
        <begin position="124"/>
        <end position="281"/>
    </location>
</feature>
<dbReference type="KEGG" id="rmar:GBA65_03470"/>
<reference evidence="7 8" key="1">
    <citation type="submission" date="2019-10" db="EMBL/GenBank/DDBJ databases">
        <title>Rubrobacter sp nov SCSIO 52915 isolated from a deep-sea sediment in the South China Sea.</title>
        <authorList>
            <person name="Chen R.W."/>
        </authorList>
    </citation>
    <scope>NUCLEOTIDE SEQUENCE [LARGE SCALE GENOMIC DNA]</scope>
    <source>
        <strain evidence="7 8">SCSIO 52915</strain>
    </source>
</reference>
<feature type="transmembrane region" description="Helical" evidence="5">
    <location>
        <begin position="377"/>
        <end position="400"/>
    </location>
</feature>
<evidence type="ECO:0000256" key="1">
    <source>
        <dbReference type="ARBA" id="ARBA00004141"/>
    </source>
</evidence>
<comment type="subcellular location">
    <subcellularLocation>
        <location evidence="1">Membrane</location>
        <topology evidence="1">Multi-pass membrane protein</topology>
    </subcellularLocation>
</comment>
<dbReference type="Gene3D" id="1.20.1420.30">
    <property type="entry name" value="NCX, central ion-binding region"/>
    <property type="match status" value="1"/>
</dbReference>
<accession>A0A6G8PT94</accession>
<dbReference type="InterPro" id="IPR044880">
    <property type="entry name" value="NCX_ion-bd_dom_sf"/>
</dbReference>
<dbReference type="GO" id="GO:0005886">
    <property type="term" value="C:plasma membrane"/>
    <property type="evidence" value="ECO:0007669"/>
    <property type="project" value="TreeGrafter"/>
</dbReference>
<dbReference type="GO" id="GO:0008273">
    <property type="term" value="F:calcium, potassium:sodium antiporter activity"/>
    <property type="evidence" value="ECO:0007669"/>
    <property type="project" value="TreeGrafter"/>
</dbReference>
<dbReference type="AlphaFoldDB" id="A0A6G8PT94"/>
<gene>
    <name evidence="7" type="ORF">GBA65_03470</name>
</gene>
<dbReference type="PANTHER" id="PTHR10846">
    <property type="entry name" value="SODIUM/POTASSIUM/CALCIUM EXCHANGER"/>
    <property type="match status" value="1"/>
</dbReference>
<dbReference type="Proteomes" id="UP000502706">
    <property type="component" value="Chromosome"/>
</dbReference>
<keyword evidence="2 5" id="KW-0812">Transmembrane</keyword>
<dbReference type="Pfam" id="PF01699">
    <property type="entry name" value="Na_Ca_ex"/>
    <property type="match status" value="2"/>
</dbReference>
<dbReference type="PANTHER" id="PTHR10846:SF8">
    <property type="entry name" value="INNER MEMBRANE PROTEIN YRBG"/>
    <property type="match status" value="1"/>
</dbReference>
<feature type="transmembrane region" description="Helical" evidence="5">
    <location>
        <begin position="154"/>
        <end position="182"/>
    </location>
</feature>
<feature type="transmembrane region" description="Helical" evidence="5">
    <location>
        <begin position="194"/>
        <end position="221"/>
    </location>
</feature>
<dbReference type="InterPro" id="IPR004837">
    <property type="entry name" value="NaCa_Exmemb"/>
</dbReference>
<evidence type="ECO:0000256" key="2">
    <source>
        <dbReference type="ARBA" id="ARBA00022692"/>
    </source>
</evidence>
<evidence type="ECO:0000256" key="3">
    <source>
        <dbReference type="ARBA" id="ARBA00022989"/>
    </source>
</evidence>
<feature type="transmembrane region" description="Helical" evidence="5">
    <location>
        <begin position="242"/>
        <end position="260"/>
    </location>
</feature>
<evidence type="ECO:0000313" key="8">
    <source>
        <dbReference type="Proteomes" id="UP000502706"/>
    </source>
</evidence>
<proteinExistence type="predicted"/>
<keyword evidence="3 5" id="KW-1133">Transmembrane helix</keyword>
<evidence type="ECO:0000256" key="5">
    <source>
        <dbReference type="SAM" id="Phobius"/>
    </source>
</evidence>
<dbReference type="InterPro" id="IPR004481">
    <property type="entry name" value="K/Na/Ca-exchanger"/>
</dbReference>
<keyword evidence="8" id="KW-1185">Reference proteome</keyword>
<dbReference type="GO" id="GO:0006874">
    <property type="term" value="P:intracellular calcium ion homeostasis"/>
    <property type="evidence" value="ECO:0007669"/>
    <property type="project" value="TreeGrafter"/>
</dbReference>
<evidence type="ECO:0000259" key="6">
    <source>
        <dbReference type="Pfam" id="PF01699"/>
    </source>
</evidence>
<keyword evidence="4 5" id="KW-0472">Membrane</keyword>
<evidence type="ECO:0000313" key="7">
    <source>
        <dbReference type="EMBL" id="QIN77728.1"/>
    </source>
</evidence>
<dbReference type="EMBL" id="CP045121">
    <property type="protein sequence ID" value="QIN77728.1"/>
    <property type="molecule type" value="Genomic_DNA"/>
</dbReference>
<evidence type="ECO:0000256" key="4">
    <source>
        <dbReference type="ARBA" id="ARBA00023136"/>
    </source>
</evidence>